<feature type="coiled-coil region" evidence="1">
    <location>
        <begin position="58"/>
        <end position="85"/>
    </location>
</feature>
<dbReference type="Proteomes" id="UP001567572">
    <property type="component" value="Unassembled WGS sequence"/>
</dbReference>
<gene>
    <name evidence="2" type="ORF">ABNG04_00270</name>
</gene>
<dbReference type="InterPro" id="IPR036390">
    <property type="entry name" value="WH_DNA-bd_sf"/>
</dbReference>
<dbReference type="AlphaFoldDB" id="A0ABD5LYR4"/>
<evidence type="ECO:0000313" key="3">
    <source>
        <dbReference type="Proteomes" id="UP001567572"/>
    </source>
</evidence>
<dbReference type="Gene3D" id="1.10.10.10">
    <property type="entry name" value="Winged helix-like DNA-binding domain superfamily/Winged helix DNA-binding domain"/>
    <property type="match status" value="1"/>
</dbReference>
<dbReference type="EMBL" id="JBEDNY010000001">
    <property type="protein sequence ID" value="MEZ3162322.1"/>
    <property type="molecule type" value="Genomic_DNA"/>
</dbReference>
<dbReference type="InterPro" id="IPR036388">
    <property type="entry name" value="WH-like_DNA-bd_sf"/>
</dbReference>
<keyword evidence="3" id="KW-1185">Reference proteome</keyword>
<dbReference type="SUPFAM" id="SSF46785">
    <property type="entry name" value="Winged helix' DNA-binding domain"/>
    <property type="match status" value="1"/>
</dbReference>
<organism evidence="2 3">
    <name type="scientific">Halorubrum miltondacostae</name>
    <dbReference type="NCBI Taxonomy" id="3076378"/>
    <lineage>
        <taxon>Archaea</taxon>
        <taxon>Methanobacteriati</taxon>
        <taxon>Methanobacteriota</taxon>
        <taxon>Stenosarchaea group</taxon>
        <taxon>Halobacteria</taxon>
        <taxon>Halobacteriales</taxon>
        <taxon>Haloferacaceae</taxon>
        <taxon>Halorubrum</taxon>
    </lineage>
</organism>
<comment type="caution">
    <text evidence="2">The sequence shown here is derived from an EMBL/GenBank/DDBJ whole genome shotgun (WGS) entry which is preliminary data.</text>
</comment>
<proteinExistence type="predicted"/>
<sequence length="166" mass="18585">MTENTRKHSIAKKFTLTAHHDELLDKIVEQRYASRSEAVRAAVQQHAQYLSEGGETDIELLQAELEKVAKEIDTVRQKVEEQNSNTIHVAGQVSDRVEVEEHSRRESEIENKIVKELTEEGPLSASEIAEGIGRDAISVVPVAKSLHEEGIISQVSDSDDKYKLDI</sequence>
<accession>A0ABD5LYR4</accession>
<name>A0ABD5LYR4_9EURY</name>
<evidence type="ECO:0000313" key="2">
    <source>
        <dbReference type="EMBL" id="MEZ3162322.1"/>
    </source>
</evidence>
<protein>
    <recommendedName>
        <fullName evidence="4">Ribbon-helix-helix protein CopG domain-containing protein</fullName>
    </recommendedName>
</protein>
<evidence type="ECO:0000256" key="1">
    <source>
        <dbReference type="SAM" id="Coils"/>
    </source>
</evidence>
<keyword evidence="1" id="KW-0175">Coiled coil</keyword>
<evidence type="ECO:0008006" key="4">
    <source>
        <dbReference type="Google" id="ProtNLM"/>
    </source>
</evidence>
<reference evidence="2 3" key="1">
    <citation type="submission" date="2024-06" db="EMBL/GenBank/DDBJ databases">
        <title>Halorubrum miltondacostae sp. nov., a potential PHA producer isolated from an inland solar saltern in Rio Maior, Portugal.</title>
        <authorList>
            <person name="Albuquerque L."/>
            <person name="Viver T."/>
            <person name="Barroso C."/>
            <person name="Claudino R."/>
            <person name="Galvan M."/>
            <person name="Simoes G."/>
            <person name="Lobo Da Cunha A."/>
            <person name="Egas C."/>
        </authorList>
    </citation>
    <scope>NUCLEOTIDE SEQUENCE [LARGE SCALE GENOMIC DNA]</scope>
    <source>
        <strain evidence="2 3">RMP-11</strain>
    </source>
</reference>
<dbReference type="RefSeq" id="WP_371159018.1">
    <property type="nucleotide sequence ID" value="NZ_JBEDNX010000006.1"/>
</dbReference>